<proteinExistence type="predicted"/>
<accession>A0AAJ0H7K7</accession>
<evidence type="ECO:0000313" key="2">
    <source>
        <dbReference type="EMBL" id="KAK3341837.1"/>
    </source>
</evidence>
<keyword evidence="3" id="KW-1185">Reference proteome</keyword>
<dbReference type="Proteomes" id="UP001275084">
    <property type="component" value="Unassembled WGS sequence"/>
</dbReference>
<protein>
    <submittedName>
        <fullName evidence="2">Uncharacterized protein</fullName>
    </submittedName>
</protein>
<evidence type="ECO:0000256" key="1">
    <source>
        <dbReference type="SAM" id="MobiDB-lite"/>
    </source>
</evidence>
<dbReference type="EMBL" id="JAUIQD010000008">
    <property type="protein sequence ID" value="KAK3341837.1"/>
    <property type="molecule type" value="Genomic_DNA"/>
</dbReference>
<dbReference type="AlphaFoldDB" id="A0AAJ0H7K7"/>
<evidence type="ECO:0000313" key="3">
    <source>
        <dbReference type="Proteomes" id="UP001275084"/>
    </source>
</evidence>
<reference evidence="2" key="1">
    <citation type="journal article" date="2023" name="Mol. Phylogenet. Evol.">
        <title>Genome-scale phylogeny and comparative genomics of the fungal order Sordariales.</title>
        <authorList>
            <person name="Hensen N."/>
            <person name="Bonometti L."/>
            <person name="Westerberg I."/>
            <person name="Brannstrom I.O."/>
            <person name="Guillou S."/>
            <person name="Cros-Aarteil S."/>
            <person name="Calhoun S."/>
            <person name="Haridas S."/>
            <person name="Kuo A."/>
            <person name="Mondo S."/>
            <person name="Pangilinan J."/>
            <person name="Riley R."/>
            <person name="LaButti K."/>
            <person name="Andreopoulos B."/>
            <person name="Lipzen A."/>
            <person name="Chen C."/>
            <person name="Yan M."/>
            <person name="Daum C."/>
            <person name="Ng V."/>
            <person name="Clum A."/>
            <person name="Steindorff A."/>
            <person name="Ohm R.A."/>
            <person name="Martin F."/>
            <person name="Silar P."/>
            <person name="Natvig D.O."/>
            <person name="Lalanne C."/>
            <person name="Gautier V."/>
            <person name="Ament-Velasquez S.L."/>
            <person name="Kruys A."/>
            <person name="Hutchinson M.I."/>
            <person name="Powell A.J."/>
            <person name="Barry K."/>
            <person name="Miller A.N."/>
            <person name="Grigoriev I.V."/>
            <person name="Debuchy R."/>
            <person name="Gladieux P."/>
            <person name="Hiltunen Thoren M."/>
            <person name="Johannesson H."/>
        </authorList>
    </citation>
    <scope>NUCLEOTIDE SEQUENCE</scope>
    <source>
        <strain evidence="2">CBS 955.72</strain>
    </source>
</reference>
<organism evidence="2 3">
    <name type="scientific">Lasiosphaeria hispida</name>
    <dbReference type="NCBI Taxonomy" id="260671"/>
    <lineage>
        <taxon>Eukaryota</taxon>
        <taxon>Fungi</taxon>
        <taxon>Dikarya</taxon>
        <taxon>Ascomycota</taxon>
        <taxon>Pezizomycotina</taxon>
        <taxon>Sordariomycetes</taxon>
        <taxon>Sordariomycetidae</taxon>
        <taxon>Sordariales</taxon>
        <taxon>Lasiosphaeriaceae</taxon>
        <taxon>Lasiosphaeria</taxon>
    </lineage>
</organism>
<gene>
    <name evidence="2" type="ORF">B0T25DRAFT_354573</name>
</gene>
<feature type="compositionally biased region" description="Basic and acidic residues" evidence="1">
    <location>
        <begin position="34"/>
        <end position="52"/>
    </location>
</feature>
<sequence>MWMRNQAPVYISGMRALLPSWSTRTPPPPIGSRDPSHHGDMLDALRPSFDHGAEEEETTGRSCQTFLDSVPRHVILGIWDGVDGHCEFSSAYMYDKFRRDLI</sequence>
<feature type="region of interest" description="Disordered" evidence="1">
    <location>
        <begin position="22"/>
        <end position="60"/>
    </location>
</feature>
<name>A0AAJ0H7K7_9PEZI</name>
<reference evidence="2" key="2">
    <citation type="submission" date="2023-06" db="EMBL/GenBank/DDBJ databases">
        <authorList>
            <consortium name="Lawrence Berkeley National Laboratory"/>
            <person name="Haridas S."/>
            <person name="Hensen N."/>
            <person name="Bonometti L."/>
            <person name="Westerberg I."/>
            <person name="Brannstrom I.O."/>
            <person name="Guillou S."/>
            <person name="Cros-Aarteil S."/>
            <person name="Calhoun S."/>
            <person name="Kuo A."/>
            <person name="Mondo S."/>
            <person name="Pangilinan J."/>
            <person name="Riley R."/>
            <person name="Labutti K."/>
            <person name="Andreopoulos B."/>
            <person name="Lipzen A."/>
            <person name="Chen C."/>
            <person name="Yanf M."/>
            <person name="Daum C."/>
            <person name="Ng V."/>
            <person name="Clum A."/>
            <person name="Steindorff A."/>
            <person name="Ohm R."/>
            <person name="Martin F."/>
            <person name="Silar P."/>
            <person name="Natvig D."/>
            <person name="Lalanne C."/>
            <person name="Gautier V."/>
            <person name="Ament-Velasquez S.L."/>
            <person name="Kruys A."/>
            <person name="Hutchinson M.I."/>
            <person name="Powell A.J."/>
            <person name="Barry K."/>
            <person name="Miller A.N."/>
            <person name="Grigoriev I.V."/>
            <person name="Debuchy R."/>
            <person name="Gladieux P."/>
            <person name="Thoren M.H."/>
            <person name="Johannesson H."/>
        </authorList>
    </citation>
    <scope>NUCLEOTIDE SEQUENCE</scope>
    <source>
        <strain evidence="2">CBS 955.72</strain>
    </source>
</reference>
<comment type="caution">
    <text evidence="2">The sequence shown here is derived from an EMBL/GenBank/DDBJ whole genome shotgun (WGS) entry which is preliminary data.</text>
</comment>